<feature type="domain" description="N-acetyltransferase" evidence="1">
    <location>
        <begin position="1"/>
        <end position="105"/>
    </location>
</feature>
<sequence length="105" mass="11717">MTEVVDDAEKARYEILVDGQVAGFAEYRLRPGKIVFTHTVIRDEFEGKGLGSKLVSTALDRSREAGLKVVPLCPFVAAYIEHHPEYRDLVDDGHRETVKSVESAD</sequence>
<dbReference type="PANTHER" id="PTHR31435:SF10">
    <property type="entry name" value="BSR4717 PROTEIN"/>
    <property type="match status" value="1"/>
</dbReference>
<dbReference type="EMBL" id="BONV01000013">
    <property type="protein sequence ID" value="GIG80286.1"/>
    <property type="molecule type" value="Genomic_DNA"/>
</dbReference>
<dbReference type="CDD" id="cd04301">
    <property type="entry name" value="NAT_SF"/>
    <property type="match status" value="1"/>
</dbReference>
<dbReference type="GO" id="GO:0016747">
    <property type="term" value="F:acyltransferase activity, transferring groups other than amino-acyl groups"/>
    <property type="evidence" value="ECO:0007669"/>
    <property type="project" value="InterPro"/>
</dbReference>
<comment type="caution">
    <text evidence="3">The sequence shown here is derived from an EMBL/GenBank/DDBJ whole genome shotgun (WGS) entry which is preliminary data.</text>
</comment>
<dbReference type="PROSITE" id="PS51729">
    <property type="entry name" value="GNAT_YJDJ"/>
    <property type="match status" value="1"/>
</dbReference>
<gene>
    <name evidence="3" type="ORF">Pka01_34130</name>
</gene>
<organism evidence="3 4">
    <name type="scientific">Planotetraspora kaengkrachanensis</name>
    <dbReference type="NCBI Taxonomy" id="575193"/>
    <lineage>
        <taxon>Bacteria</taxon>
        <taxon>Bacillati</taxon>
        <taxon>Actinomycetota</taxon>
        <taxon>Actinomycetes</taxon>
        <taxon>Streptosporangiales</taxon>
        <taxon>Streptosporangiaceae</taxon>
        <taxon>Planotetraspora</taxon>
    </lineage>
</organism>
<dbReference type="PANTHER" id="PTHR31435">
    <property type="entry name" value="PROTEIN NATD1"/>
    <property type="match status" value="1"/>
</dbReference>
<evidence type="ECO:0000259" key="1">
    <source>
        <dbReference type="PROSITE" id="PS51186"/>
    </source>
</evidence>
<dbReference type="Pfam" id="PF14542">
    <property type="entry name" value="Acetyltransf_CG"/>
    <property type="match status" value="1"/>
</dbReference>
<dbReference type="Gene3D" id="3.40.630.30">
    <property type="match status" value="1"/>
</dbReference>
<dbReference type="InterPro" id="IPR045057">
    <property type="entry name" value="Gcn5-rel_NAT"/>
</dbReference>
<keyword evidence="4" id="KW-1185">Reference proteome</keyword>
<evidence type="ECO:0000313" key="3">
    <source>
        <dbReference type="EMBL" id="GIG80286.1"/>
    </source>
</evidence>
<feature type="domain" description="N-acetyltransferase" evidence="2">
    <location>
        <begin position="5"/>
        <end position="91"/>
    </location>
</feature>
<dbReference type="RefSeq" id="WP_203883687.1">
    <property type="nucleotide sequence ID" value="NZ_BAABHH010000011.1"/>
</dbReference>
<dbReference type="AlphaFoldDB" id="A0A8J3M6J7"/>
<dbReference type="PROSITE" id="PS51186">
    <property type="entry name" value="GNAT"/>
    <property type="match status" value="1"/>
</dbReference>
<dbReference type="InterPro" id="IPR000182">
    <property type="entry name" value="GNAT_dom"/>
</dbReference>
<reference evidence="3 4" key="1">
    <citation type="submission" date="2021-01" db="EMBL/GenBank/DDBJ databases">
        <title>Whole genome shotgun sequence of Planotetraspora kaengkrachanensis NBRC 104272.</title>
        <authorList>
            <person name="Komaki H."/>
            <person name="Tamura T."/>
        </authorList>
    </citation>
    <scope>NUCLEOTIDE SEQUENCE [LARGE SCALE GENOMIC DNA]</scope>
    <source>
        <strain evidence="3 4">NBRC 104272</strain>
    </source>
</reference>
<dbReference type="SUPFAM" id="SSF55729">
    <property type="entry name" value="Acyl-CoA N-acyltransferases (Nat)"/>
    <property type="match status" value="1"/>
</dbReference>
<dbReference type="Proteomes" id="UP000630097">
    <property type="component" value="Unassembled WGS sequence"/>
</dbReference>
<accession>A0A8J3M6J7</accession>
<dbReference type="InterPro" id="IPR031165">
    <property type="entry name" value="GNAT_YJDJ"/>
</dbReference>
<proteinExistence type="predicted"/>
<protein>
    <submittedName>
        <fullName evidence="3">N-acetyltransferase</fullName>
    </submittedName>
</protein>
<dbReference type="InterPro" id="IPR016181">
    <property type="entry name" value="Acyl_CoA_acyltransferase"/>
</dbReference>
<name>A0A8J3M6J7_9ACTN</name>
<evidence type="ECO:0000259" key="2">
    <source>
        <dbReference type="PROSITE" id="PS51729"/>
    </source>
</evidence>
<evidence type="ECO:0000313" key="4">
    <source>
        <dbReference type="Proteomes" id="UP000630097"/>
    </source>
</evidence>